<sequence length="544" mass="63017">MVKFFVKYIWMIALIFSGLFLISAIFHSGWYASHDGIFHIYRTEEALSMLKFKEFPLRWAGNFDQGFGMPLFTFVYPLPYYITSIISYFTSSILAVKILTILAYLSGGLGIFKLFQKKGSLLAFTLALIYLMTPYQFLNIFVRGALGEILALGIIPWVLYSFSSLAENNSKLKWYHPIPLALLLVAHNFLGILFFIFLIGYVLFQKNHKSQAFIGLLLSFGLASFFLIPMIGEKNMLYSYIHPDLNFRFDQHFVYFKQLIYSKWDYWYSMPGTDDGMSFQLGFVQIFLVITGIVFTIFNRKRTPLGIYLVIAYLGSIFLMLSRSFPIWHVIPILQSIQFPWRFLFMPTILTPLLAFPMLLALSKKKYFPYLLVGLMIFNFVNIRNYRRPIKYLDLTEYTDLYRLYYNKTSTTFRTEILPKWSVPAERYKTDELLVNSGNMIIDSLATTPLAVSTTINNKLDPVTARITILRNYYPGWTCVMDGKTTISLSPTEDGMITMQPKIGVHTYIMTMNSTNIEKASNLLSFISVFGLGVLWHKNRHKNK</sequence>
<feature type="transmembrane region" description="Helical" evidence="1">
    <location>
        <begin position="211"/>
        <end position="231"/>
    </location>
</feature>
<dbReference type="EMBL" id="PFFO01000082">
    <property type="protein sequence ID" value="PIW07928.1"/>
    <property type="molecule type" value="Genomic_DNA"/>
</dbReference>
<accession>A0A2M7FPN6</accession>
<feature type="transmembrane region" description="Helical" evidence="1">
    <location>
        <begin position="121"/>
        <end position="142"/>
    </location>
</feature>
<feature type="transmembrane region" description="Helical" evidence="1">
    <location>
        <begin position="149"/>
        <end position="166"/>
    </location>
</feature>
<organism evidence="2 3">
    <name type="scientific">Candidatus Collierbacteria bacterium CG17_big_fil_post_rev_8_21_14_2_50_45_7</name>
    <dbReference type="NCBI Taxonomy" id="1974536"/>
    <lineage>
        <taxon>Bacteria</taxon>
        <taxon>Candidatus Collieribacteriota</taxon>
    </lineage>
</organism>
<reference evidence="3" key="1">
    <citation type="submission" date="2017-09" db="EMBL/GenBank/DDBJ databases">
        <title>Depth-based differentiation of microbial function through sediment-hosted aquifers and enrichment of novel symbionts in the deep terrestrial subsurface.</title>
        <authorList>
            <person name="Probst A.J."/>
            <person name="Ladd B."/>
            <person name="Jarett J.K."/>
            <person name="Geller-Mcgrath D.E."/>
            <person name="Sieber C.M.K."/>
            <person name="Emerson J.B."/>
            <person name="Anantharaman K."/>
            <person name="Thomas B.C."/>
            <person name="Malmstrom R."/>
            <person name="Stieglmeier M."/>
            <person name="Klingl A."/>
            <person name="Woyke T."/>
            <person name="Ryan C.M."/>
            <person name="Banfield J.F."/>
        </authorList>
    </citation>
    <scope>NUCLEOTIDE SEQUENCE [LARGE SCALE GENOMIC DNA]</scope>
</reference>
<evidence type="ECO:0000313" key="2">
    <source>
        <dbReference type="EMBL" id="PIW07928.1"/>
    </source>
</evidence>
<dbReference type="Proteomes" id="UP000230556">
    <property type="component" value="Unassembled WGS sequence"/>
</dbReference>
<keyword evidence="1" id="KW-0812">Transmembrane</keyword>
<comment type="caution">
    <text evidence="2">The sequence shown here is derived from an EMBL/GenBank/DDBJ whole genome shotgun (WGS) entry which is preliminary data.</text>
</comment>
<proteinExistence type="predicted"/>
<feature type="transmembrane region" description="Helical" evidence="1">
    <location>
        <begin position="367"/>
        <end position="386"/>
    </location>
</feature>
<feature type="transmembrane region" description="Helical" evidence="1">
    <location>
        <begin position="65"/>
        <end position="82"/>
    </location>
</feature>
<evidence type="ECO:0000313" key="3">
    <source>
        <dbReference type="Proteomes" id="UP000230556"/>
    </source>
</evidence>
<keyword evidence="1" id="KW-0472">Membrane</keyword>
<gene>
    <name evidence="2" type="ORF">COW38_01860</name>
</gene>
<name>A0A2M7FPN6_9BACT</name>
<dbReference type="AlphaFoldDB" id="A0A2M7FPN6"/>
<feature type="transmembrane region" description="Helical" evidence="1">
    <location>
        <begin position="341"/>
        <end position="360"/>
    </location>
</feature>
<feature type="transmembrane region" description="Helical" evidence="1">
    <location>
        <begin position="94"/>
        <end position="115"/>
    </location>
</feature>
<feature type="transmembrane region" description="Helical" evidence="1">
    <location>
        <begin position="178"/>
        <end position="204"/>
    </location>
</feature>
<feature type="transmembrane region" description="Helical" evidence="1">
    <location>
        <begin position="305"/>
        <end position="321"/>
    </location>
</feature>
<keyword evidence="1" id="KW-1133">Transmembrane helix</keyword>
<evidence type="ECO:0000256" key="1">
    <source>
        <dbReference type="SAM" id="Phobius"/>
    </source>
</evidence>
<feature type="transmembrane region" description="Helical" evidence="1">
    <location>
        <begin position="277"/>
        <end position="298"/>
    </location>
</feature>
<feature type="transmembrane region" description="Helical" evidence="1">
    <location>
        <begin position="12"/>
        <end position="32"/>
    </location>
</feature>
<protein>
    <recommendedName>
        <fullName evidence="4">Membrane protein 6-pyruvoyl-tetrahydropterin synthase-related domain-containing protein</fullName>
    </recommendedName>
</protein>
<evidence type="ECO:0008006" key="4">
    <source>
        <dbReference type="Google" id="ProtNLM"/>
    </source>
</evidence>